<dbReference type="RefSeq" id="WP_123522312.1">
    <property type="nucleotide sequence ID" value="NZ_JBHLWF010000075.1"/>
</dbReference>
<evidence type="ECO:0000313" key="3">
    <source>
        <dbReference type="Proteomes" id="UP000294599"/>
    </source>
</evidence>
<keyword evidence="1" id="KW-0732">Signal</keyword>
<comment type="caution">
    <text evidence="2">The sequence shown here is derived from an EMBL/GenBank/DDBJ whole genome shotgun (WGS) entry which is preliminary data.</text>
</comment>
<evidence type="ECO:0008006" key="4">
    <source>
        <dbReference type="Google" id="ProtNLM"/>
    </source>
</evidence>
<organism evidence="2 3">
    <name type="scientific">Pseudofulvimonas gallinarii</name>
    <dbReference type="NCBI Taxonomy" id="634155"/>
    <lineage>
        <taxon>Bacteria</taxon>
        <taxon>Pseudomonadati</taxon>
        <taxon>Pseudomonadota</taxon>
        <taxon>Gammaproteobacteria</taxon>
        <taxon>Lysobacterales</taxon>
        <taxon>Rhodanobacteraceae</taxon>
        <taxon>Pseudofulvimonas</taxon>
    </lineage>
</organism>
<dbReference type="AlphaFoldDB" id="A0A4S3KW09"/>
<protein>
    <recommendedName>
        <fullName evidence="4">Copper(I)-binding protein</fullName>
    </recommendedName>
</protein>
<reference evidence="2 3" key="1">
    <citation type="submission" date="2019-03" db="EMBL/GenBank/DDBJ databases">
        <title>Genomic Encyclopedia of Type Strains, Phase IV (KMG-IV): sequencing the most valuable type-strain genomes for metagenomic binning, comparative biology and taxonomic classification.</title>
        <authorList>
            <person name="Goeker M."/>
        </authorList>
    </citation>
    <scope>NUCLEOTIDE SEQUENCE [LARGE SCALE GENOMIC DNA]</scope>
    <source>
        <strain evidence="2 3">DSM 21944</strain>
    </source>
</reference>
<dbReference type="Proteomes" id="UP000294599">
    <property type="component" value="Unassembled WGS sequence"/>
</dbReference>
<dbReference type="PANTHER" id="PTHR36302">
    <property type="entry name" value="BLR7088 PROTEIN"/>
    <property type="match status" value="1"/>
</dbReference>
<keyword evidence="3" id="KW-1185">Reference proteome</keyword>
<dbReference type="InterPro" id="IPR036182">
    <property type="entry name" value="PCuAC_sf"/>
</dbReference>
<dbReference type="SUPFAM" id="SSF110087">
    <property type="entry name" value="DR1885-like metal-binding protein"/>
    <property type="match status" value="1"/>
</dbReference>
<name>A0A4S3KW09_9GAMM</name>
<feature type="signal peptide" evidence="1">
    <location>
        <begin position="1"/>
        <end position="19"/>
    </location>
</feature>
<evidence type="ECO:0000313" key="2">
    <source>
        <dbReference type="EMBL" id="TCS92533.1"/>
    </source>
</evidence>
<accession>A0A4S3KW09</accession>
<dbReference type="OrthoDB" id="9796962at2"/>
<sequence length="141" mass="14779">MRIVQLLLASLFMPGIAVAGPAAGAIEGREGWIREAPPGASVRAGYVELHNGGDTAVTVSGARSPAFGAIEIHEMVGDGDVMRMRRMPGLELSAGEAVRLQPGGKHLMLFRPRAPLSPGEKVTVTLDLADGSSVDIELVQR</sequence>
<dbReference type="InterPro" id="IPR007410">
    <property type="entry name" value="LpqE-like"/>
</dbReference>
<feature type="chain" id="PRO_5030100292" description="Copper(I)-binding protein" evidence="1">
    <location>
        <begin position="20"/>
        <end position="141"/>
    </location>
</feature>
<dbReference type="Pfam" id="PF04314">
    <property type="entry name" value="PCuAC"/>
    <property type="match status" value="1"/>
</dbReference>
<dbReference type="EMBL" id="SMAF01000034">
    <property type="protein sequence ID" value="TCS92533.1"/>
    <property type="molecule type" value="Genomic_DNA"/>
</dbReference>
<dbReference type="Gene3D" id="2.60.40.1890">
    <property type="entry name" value="PCu(A)C copper chaperone"/>
    <property type="match status" value="1"/>
</dbReference>
<dbReference type="PANTHER" id="PTHR36302:SF1">
    <property type="entry name" value="COPPER CHAPERONE PCU(A)C"/>
    <property type="match status" value="1"/>
</dbReference>
<dbReference type="InterPro" id="IPR058248">
    <property type="entry name" value="Lxx211020-like"/>
</dbReference>
<gene>
    <name evidence="2" type="ORF">EDC25_13415</name>
</gene>
<proteinExistence type="predicted"/>
<evidence type="ECO:0000256" key="1">
    <source>
        <dbReference type="SAM" id="SignalP"/>
    </source>
</evidence>